<evidence type="ECO:0000313" key="3">
    <source>
        <dbReference type="Proteomes" id="UP001580407"/>
    </source>
</evidence>
<protein>
    <submittedName>
        <fullName evidence="2">Uncharacterized protein</fullName>
    </submittedName>
</protein>
<evidence type="ECO:0000256" key="1">
    <source>
        <dbReference type="SAM" id="MobiDB-lite"/>
    </source>
</evidence>
<accession>A0ABV5B6F3</accession>
<proteinExistence type="predicted"/>
<sequence>MKRRSASGKGMGLVAAAIIAFTAAGLCSLPVRAETDGQAIVSSSVAAKLSDVQPRQSQPDADSKSDIGSLSRQASSGSAAPKAVKLTAEAARASLASQPQFRGWENADLTYNPLGPGTHSWLVLVQDAGEPAGYMIITQNKDGSFKLNEYGSGSLPPFSLNILQPVLQSLAAADQTTMDKIRVTPVYEEPALAYWKIQSPAGEPLLYIDAFTGQDLPLGEPGWRNKLKQAGSTGTSSAGTASPLTDIALIVTDSAPADASPYTDLAWLKQKPLSLHSGREFEEALQASPNMMMIYSAQGLNYVFNSPFTVNGYQQWASGNHTAPESLYIRTNYTGLTTRYLPFNRLAAAGAFYTIEEK</sequence>
<name>A0ABV5B6F3_9BACL</name>
<dbReference type="Proteomes" id="UP001580407">
    <property type="component" value="Unassembled WGS sequence"/>
</dbReference>
<keyword evidence="3" id="KW-1185">Reference proteome</keyword>
<feature type="region of interest" description="Disordered" evidence="1">
    <location>
        <begin position="48"/>
        <end position="81"/>
    </location>
</feature>
<reference evidence="2 3" key="1">
    <citation type="submission" date="2024-09" db="EMBL/GenBank/DDBJ databases">
        <authorList>
            <person name="Ruan L."/>
        </authorList>
    </citation>
    <scope>NUCLEOTIDE SEQUENCE [LARGE SCALE GENOMIC DNA]</scope>
    <source>
        <strain evidence="2 3">D33</strain>
    </source>
</reference>
<dbReference type="EMBL" id="JBHILM010000009">
    <property type="protein sequence ID" value="MFB5681272.1"/>
    <property type="molecule type" value="Genomic_DNA"/>
</dbReference>
<comment type="caution">
    <text evidence="2">The sequence shown here is derived from an EMBL/GenBank/DDBJ whole genome shotgun (WGS) entry which is preliminary data.</text>
</comment>
<gene>
    <name evidence="2" type="ORF">ACE3NQ_10150</name>
</gene>
<organism evidence="2 3">
    <name type="scientific">Paenibacillus terreus</name>
    <dbReference type="NCBI Taxonomy" id="1387834"/>
    <lineage>
        <taxon>Bacteria</taxon>
        <taxon>Bacillati</taxon>
        <taxon>Bacillota</taxon>
        <taxon>Bacilli</taxon>
        <taxon>Bacillales</taxon>
        <taxon>Paenibacillaceae</taxon>
        <taxon>Paenibacillus</taxon>
    </lineage>
</organism>
<evidence type="ECO:0000313" key="2">
    <source>
        <dbReference type="EMBL" id="MFB5681272.1"/>
    </source>
</evidence>
<feature type="compositionally biased region" description="Polar residues" evidence="1">
    <location>
        <begin position="53"/>
        <end position="78"/>
    </location>
</feature>
<dbReference type="RefSeq" id="WP_375525058.1">
    <property type="nucleotide sequence ID" value="NZ_JBHILM010000009.1"/>
</dbReference>